<dbReference type="Proteomes" id="UP001139494">
    <property type="component" value="Unassembled WGS sequence"/>
</dbReference>
<reference evidence="2" key="1">
    <citation type="journal article" date="2023" name="Front. Microbiol.">
        <title>Genomic-based phylogenetic and metabolic analyses of the genus Natronomonas, and description of Natronomonas aquatica sp. nov.</title>
        <authorList>
            <person name="Garcia-Roldan A."/>
            <person name="Duran-Viseras A."/>
            <person name="de la Haba R.R."/>
            <person name="Corral P."/>
            <person name="Sanchez-Porro C."/>
            <person name="Ventosa A."/>
        </authorList>
    </citation>
    <scope>NUCLEOTIDE SEQUENCE</scope>
    <source>
        <strain evidence="2">F2-12</strain>
    </source>
</reference>
<feature type="transmembrane region" description="Helical" evidence="1">
    <location>
        <begin position="12"/>
        <end position="29"/>
    </location>
</feature>
<keyword evidence="3" id="KW-1185">Reference proteome</keyword>
<comment type="caution">
    <text evidence="2">The sequence shown here is derived from an EMBL/GenBank/DDBJ whole genome shotgun (WGS) entry which is preliminary data.</text>
</comment>
<proteinExistence type="predicted"/>
<accession>A0A9R1D6S8</accession>
<keyword evidence="1" id="KW-1133">Transmembrane helix</keyword>
<evidence type="ECO:0000313" key="2">
    <source>
        <dbReference type="EMBL" id="MCQ4333517.1"/>
    </source>
</evidence>
<evidence type="ECO:0000313" key="3">
    <source>
        <dbReference type="Proteomes" id="UP001139494"/>
    </source>
</evidence>
<organism evidence="2 3">
    <name type="scientific">Natronomonas aquatica</name>
    <dbReference type="NCBI Taxonomy" id="2841590"/>
    <lineage>
        <taxon>Archaea</taxon>
        <taxon>Methanobacteriati</taxon>
        <taxon>Methanobacteriota</taxon>
        <taxon>Stenosarchaea group</taxon>
        <taxon>Halobacteria</taxon>
        <taxon>Halobacteriales</taxon>
        <taxon>Natronomonadaceae</taxon>
        <taxon>Natronomonas</taxon>
    </lineage>
</organism>
<dbReference type="RefSeq" id="WP_256029541.1">
    <property type="nucleotide sequence ID" value="NZ_JAHLKM010000009.1"/>
</dbReference>
<name>A0A9R1D6S8_9EURY</name>
<evidence type="ECO:0000256" key="1">
    <source>
        <dbReference type="SAM" id="Phobius"/>
    </source>
</evidence>
<protein>
    <submittedName>
        <fullName evidence="2">Uncharacterized protein</fullName>
    </submittedName>
</protein>
<keyword evidence="1" id="KW-0812">Transmembrane</keyword>
<dbReference type="EMBL" id="JAHLKM010000009">
    <property type="protein sequence ID" value="MCQ4333517.1"/>
    <property type="molecule type" value="Genomic_DNA"/>
</dbReference>
<feature type="transmembrane region" description="Helical" evidence="1">
    <location>
        <begin position="35"/>
        <end position="54"/>
    </location>
</feature>
<dbReference type="AlphaFoldDB" id="A0A9R1D6S8"/>
<keyword evidence="1" id="KW-0472">Membrane</keyword>
<sequence>MTGLKPEDRVPMAAAIAVLVSSNIIGYSLRVTIYISILAAPLAIIAFMTVRYLLYGSMVPEVLRNDGS</sequence>
<gene>
    <name evidence="2" type="ORF">KM295_08505</name>
</gene>